<feature type="compositionally biased region" description="Low complexity" evidence="1">
    <location>
        <begin position="27"/>
        <end position="40"/>
    </location>
</feature>
<evidence type="ECO:0000256" key="1">
    <source>
        <dbReference type="SAM" id="MobiDB-lite"/>
    </source>
</evidence>
<protein>
    <submittedName>
        <fullName evidence="2">Uncharacterized protein</fullName>
    </submittedName>
</protein>
<dbReference type="AlphaFoldDB" id="A0A1B6PIH6"/>
<dbReference type="InParanoid" id="A0A1B6PIH6"/>
<sequence>MLRRFSSTSGTGCSAGGRSGVLMQPWGEASSAPGTAPATAKVMPTSGEACASAGTMVAGVPPRRRLPEQVSMHSSEAYFSLAGTVAVGVPERWPKAKRSGSRVETSKELPKQGHAATDAAAANGSGAPQSTEQERCAESAQQRPVLAVLCYAAVAGSGSDPSTSAVPAKETIKTPSPNSLLDLDYGARESGASSTADDAVPILARPPAKRKGTGALESVVGDGDGEGCSSPTKRGPVAQEKPMLISVEPNVQSEIRAPSGKGAPLPFPLTSTCFHAHRTRTPPDLGFSFADSKSLESG</sequence>
<proteinExistence type="predicted"/>
<reference evidence="3" key="2">
    <citation type="journal article" date="2018" name="Plant J.">
        <title>The Sorghum bicolor reference genome: improved assembly, gene annotations, a transcriptome atlas, and signatures of genome organization.</title>
        <authorList>
            <person name="McCormick R.F."/>
            <person name="Truong S.K."/>
            <person name="Sreedasyam A."/>
            <person name="Jenkins J."/>
            <person name="Shu S."/>
            <person name="Sims D."/>
            <person name="Kennedy M."/>
            <person name="Amirebrahimi M."/>
            <person name="Weers B.D."/>
            <person name="McKinley B."/>
            <person name="Mattison A."/>
            <person name="Morishige D.T."/>
            <person name="Grimwood J."/>
            <person name="Schmutz J."/>
            <person name="Mullet J.E."/>
        </authorList>
    </citation>
    <scope>NUCLEOTIDE SEQUENCE [LARGE SCALE GENOMIC DNA]</scope>
    <source>
        <strain evidence="3">cv. BTx623</strain>
    </source>
</reference>
<dbReference type="Gramene" id="KXG25395">
    <property type="protein sequence ID" value="KXG25395"/>
    <property type="gene ID" value="SORBI_3007G170200"/>
</dbReference>
<dbReference type="Proteomes" id="UP000000768">
    <property type="component" value="Chromosome 7"/>
</dbReference>
<feature type="region of interest" description="Disordered" evidence="1">
    <location>
        <begin position="93"/>
        <end position="139"/>
    </location>
</feature>
<evidence type="ECO:0000313" key="3">
    <source>
        <dbReference type="Proteomes" id="UP000000768"/>
    </source>
</evidence>
<reference evidence="2 3" key="1">
    <citation type="journal article" date="2009" name="Nature">
        <title>The Sorghum bicolor genome and the diversification of grasses.</title>
        <authorList>
            <person name="Paterson A.H."/>
            <person name="Bowers J.E."/>
            <person name="Bruggmann R."/>
            <person name="Dubchak I."/>
            <person name="Grimwood J."/>
            <person name="Gundlach H."/>
            <person name="Haberer G."/>
            <person name="Hellsten U."/>
            <person name="Mitros T."/>
            <person name="Poliakov A."/>
            <person name="Schmutz J."/>
            <person name="Spannagl M."/>
            <person name="Tang H."/>
            <person name="Wang X."/>
            <person name="Wicker T."/>
            <person name="Bharti A.K."/>
            <person name="Chapman J."/>
            <person name="Feltus F.A."/>
            <person name="Gowik U."/>
            <person name="Grigoriev I.V."/>
            <person name="Lyons E."/>
            <person name="Maher C.A."/>
            <person name="Martis M."/>
            <person name="Narechania A."/>
            <person name="Otillar R.P."/>
            <person name="Penning B.W."/>
            <person name="Salamov A.A."/>
            <person name="Wang Y."/>
            <person name="Zhang L."/>
            <person name="Carpita N.C."/>
            <person name="Freeling M."/>
            <person name="Gingle A.R."/>
            <person name="Hash C.T."/>
            <person name="Keller B."/>
            <person name="Klein P."/>
            <person name="Kresovich S."/>
            <person name="McCann M.C."/>
            <person name="Ming R."/>
            <person name="Peterson D.G."/>
            <person name="Mehboob-ur-Rahman"/>
            <person name="Ware D."/>
            <person name="Westhoff P."/>
            <person name="Mayer K.F."/>
            <person name="Messing J."/>
            <person name="Rokhsar D.S."/>
        </authorList>
    </citation>
    <scope>NUCLEOTIDE SEQUENCE [LARGE SCALE GENOMIC DNA]</scope>
    <source>
        <strain evidence="3">cv. BTx623</strain>
    </source>
</reference>
<organism evidence="2 3">
    <name type="scientific">Sorghum bicolor</name>
    <name type="common">Sorghum</name>
    <name type="synonym">Sorghum vulgare</name>
    <dbReference type="NCBI Taxonomy" id="4558"/>
    <lineage>
        <taxon>Eukaryota</taxon>
        <taxon>Viridiplantae</taxon>
        <taxon>Streptophyta</taxon>
        <taxon>Embryophyta</taxon>
        <taxon>Tracheophyta</taxon>
        <taxon>Spermatophyta</taxon>
        <taxon>Magnoliopsida</taxon>
        <taxon>Liliopsida</taxon>
        <taxon>Poales</taxon>
        <taxon>Poaceae</taxon>
        <taxon>PACMAD clade</taxon>
        <taxon>Panicoideae</taxon>
        <taxon>Andropogonodae</taxon>
        <taxon>Andropogoneae</taxon>
        <taxon>Sorghinae</taxon>
        <taxon>Sorghum</taxon>
    </lineage>
</organism>
<dbReference type="EMBL" id="CM000766">
    <property type="protein sequence ID" value="KXG25395.1"/>
    <property type="molecule type" value="Genomic_DNA"/>
</dbReference>
<feature type="region of interest" description="Disordered" evidence="1">
    <location>
        <begin position="158"/>
        <end position="244"/>
    </location>
</feature>
<accession>A0A1B6PIH6</accession>
<gene>
    <name evidence="2" type="ORF">SORBI_3007G170200</name>
</gene>
<name>A0A1B6PIH6_SORBI</name>
<feature type="compositionally biased region" description="Low complexity" evidence="1">
    <location>
        <begin position="1"/>
        <end position="12"/>
    </location>
</feature>
<keyword evidence="3" id="KW-1185">Reference proteome</keyword>
<evidence type="ECO:0000313" key="2">
    <source>
        <dbReference type="EMBL" id="KXG25395.1"/>
    </source>
</evidence>
<feature type="compositionally biased region" description="Low complexity" evidence="1">
    <location>
        <begin position="113"/>
        <end position="127"/>
    </location>
</feature>
<feature type="region of interest" description="Disordered" evidence="1">
    <location>
        <begin position="1"/>
        <end position="41"/>
    </location>
</feature>